<comment type="caution">
    <text evidence="1">The sequence shown here is derived from an EMBL/GenBank/DDBJ whole genome shotgun (WGS) entry which is preliminary data.</text>
</comment>
<protein>
    <submittedName>
        <fullName evidence="1">Uncharacterized protein</fullName>
    </submittedName>
</protein>
<gene>
    <name evidence="1" type="ORF">BGAL_0815g00020</name>
</gene>
<dbReference type="OrthoDB" id="10510299at2759"/>
<dbReference type="EMBL" id="PQXL01000810">
    <property type="protein sequence ID" value="THV43916.1"/>
    <property type="molecule type" value="Genomic_DNA"/>
</dbReference>
<proteinExistence type="predicted"/>
<evidence type="ECO:0000313" key="2">
    <source>
        <dbReference type="Proteomes" id="UP000308671"/>
    </source>
</evidence>
<dbReference type="AlphaFoldDB" id="A0A4V4HT68"/>
<organism evidence="1 2">
    <name type="scientific">Botrytis galanthina</name>
    <dbReference type="NCBI Taxonomy" id="278940"/>
    <lineage>
        <taxon>Eukaryota</taxon>
        <taxon>Fungi</taxon>
        <taxon>Dikarya</taxon>
        <taxon>Ascomycota</taxon>
        <taxon>Pezizomycotina</taxon>
        <taxon>Leotiomycetes</taxon>
        <taxon>Helotiales</taxon>
        <taxon>Sclerotiniaceae</taxon>
        <taxon>Botrytis</taxon>
    </lineage>
</organism>
<accession>A0A4V4HT68</accession>
<keyword evidence="2" id="KW-1185">Reference proteome</keyword>
<name>A0A4V4HT68_9HELO</name>
<dbReference type="Proteomes" id="UP000308671">
    <property type="component" value="Unassembled WGS sequence"/>
</dbReference>
<sequence length="81" mass="9434">MQQRLCLEEKEERLEMYAVHATWYTYVGYMQLTIVGEGNPDERKCASVKTWVTSLIRPRPDWRTGGFSTIMVTVALNLSNY</sequence>
<evidence type="ECO:0000313" key="1">
    <source>
        <dbReference type="EMBL" id="THV43916.1"/>
    </source>
</evidence>
<reference evidence="1 2" key="1">
    <citation type="submission" date="2017-12" db="EMBL/GenBank/DDBJ databases">
        <title>Comparative genomics of Botrytis spp.</title>
        <authorList>
            <person name="Valero-Jimenez C.A."/>
            <person name="Tapia P."/>
            <person name="Veloso J."/>
            <person name="Silva-Moreno E."/>
            <person name="Staats M."/>
            <person name="Valdes J.H."/>
            <person name="Van Kan J.A.L."/>
        </authorList>
    </citation>
    <scope>NUCLEOTIDE SEQUENCE [LARGE SCALE GENOMIC DNA]</scope>
    <source>
        <strain evidence="1 2">MUCL435</strain>
    </source>
</reference>